<comment type="caution">
    <text evidence="7">The sequence shown here is derived from an EMBL/GenBank/DDBJ whole genome shotgun (WGS) entry which is preliminary data.</text>
</comment>
<comment type="similarity">
    <text evidence="2">Belongs to the zinc-containing alcohol dehydrogenase family.</text>
</comment>
<dbReference type="CDD" id="cd08255">
    <property type="entry name" value="2-desacetyl-2-hydroxyethyl_bacteriochlorophyllide_like"/>
    <property type="match status" value="1"/>
</dbReference>
<dbReference type="EMBL" id="BARS01046680">
    <property type="protein sequence ID" value="GAG31762.1"/>
    <property type="molecule type" value="Genomic_DNA"/>
</dbReference>
<evidence type="ECO:0000256" key="4">
    <source>
        <dbReference type="ARBA" id="ARBA00022833"/>
    </source>
</evidence>
<dbReference type="SUPFAM" id="SSF51735">
    <property type="entry name" value="NAD(P)-binding Rossmann-fold domains"/>
    <property type="match status" value="1"/>
</dbReference>
<organism evidence="7">
    <name type="scientific">marine sediment metagenome</name>
    <dbReference type="NCBI Taxonomy" id="412755"/>
    <lineage>
        <taxon>unclassified sequences</taxon>
        <taxon>metagenomes</taxon>
        <taxon>ecological metagenomes</taxon>
    </lineage>
</organism>
<sequence length="245" mass="27218">NHAEFVVVTENLCVKLPDISFKEGAFGTLGAIAMQGVRRADTSVGENIAVVGLGLIGSLTAQILKASGCNVVGFDINDYKIEFSKKYCNGAYNIKNADIETIKNNHTNGYGFDKVLITAGAKTNDPIVFALDLIRKKGKVVLIGRTPIEIPREPFYEKEADFLISTSYGPGRYDPEYEEKGKYMPLEYIRWNEKENLASFLNLIAENKIDVESLISKEFPVEEANKAYDILKQDISIFGIVIKYA</sequence>
<keyword evidence="5" id="KW-0560">Oxidoreductase</keyword>
<feature type="domain" description="Alcohol dehydrogenase-like C-terminal" evidence="6">
    <location>
        <begin position="56"/>
        <end position="173"/>
    </location>
</feature>
<evidence type="ECO:0000256" key="3">
    <source>
        <dbReference type="ARBA" id="ARBA00022723"/>
    </source>
</evidence>
<dbReference type="Gene3D" id="3.40.50.720">
    <property type="entry name" value="NAD(P)-binding Rossmann-like Domain"/>
    <property type="match status" value="1"/>
</dbReference>
<keyword evidence="3" id="KW-0479">Metal-binding</keyword>
<gene>
    <name evidence="7" type="ORF">S01H1_70217</name>
</gene>
<dbReference type="PANTHER" id="PTHR43350">
    <property type="entry name" value="NAD-DEPENDENT ALCOHOL DEHYDROGENASE"/>
    <property type="match status" value="1"/>
</dbReference>
<feature type="non-terminal residue" evidence="7">
    <location>
        <position position="1"/>
    </location>
</feature>
<dbReference type="InterPro" id="IPR013149">
    <property type="entry name" value="ADH-like_C"/>
</dbReference>
<evidence type="ECO:0000256" key="1">
    <source>
        <dbReference type="ARBA" id="ARBA00001947"/>
    </source>
</evidence>
<dbReference type="Gene3D" id="3.90.180.10">
    <property type="entry name" value="Medium-chain alcohol dehydrogenases, catalytic domain"/>
    <property type="match status" value="1"/>
</dbReference>
<reference evidence="7" key="1">
    <citation type="journal article" date="2014" name="Front. Microbiol.">
        <title>High frequency of phylogenetically diverse reductive dehalogenase-homologous genes in deep subseafloor sedimentary metagenomes.</title>
        <authorList>
            <person name="Kawai M."/>
            <person name="Futagami T."/>
            <person name="Toyoda A."/>
            <person name="Takaki Y."/>
            <person name="Nishi S."/>
            <person name="Hori S."/>
            <person name="Arai W."/>
            <person name="Tsubouchi T."/>
            <person name="Morono Y."/>
            <person name="Uchiyama I."/>
            <person name="Ito T."/>
            <person name="Fujiyama A."/>
            <person name="Inagaki F."/>
            <person name="Takami H."/>
        </authorList>
    </citation>
    <scope>NUCLEOTIDE SEQUENCE</scope>
    <source>
        <strain evidence="7">Expedition CK06-06</strain>
    </source>
</reference>
<dbReference type="AlphaFoldDB" id="X0X8K6"/>
<evidence type="ECO:0000256" key="2">
    <source>
        <dbReference type="ARBA" id="ARBA00008072"/>
    </source>
</evidence>
<name>X0X8K6_9ZZZZ</name>
<dbReference type="GO" id="GO:0046872">
    <property type="term" value="F:metal ion binding"/>
    <property type="evidence" value="ECO:0007669"/>
    <property type="project" value="UniProtKB-KW"/>
</dbReference>
<comment type="cofactor">
    <cofactor evidence="1">
        <name>Zn(2+)</name>
        <dbReference type="ChEBI" id="CHEBI:29105"/>
    </cofactor>
</comment>
<protein>
    <recommendedName>
        <fullName evidence="6">Alcohol dehydrogenase-like C-terminal domain-containing protein</fullName>
    </recommendedName>
</protein>
<proteinExistence type="inferred from homology"/>
<feature type="non-terminal residue" evidence="7">
    <location>
        <position position="245"/>
    </location>
</feature>
<dbReference type="GO" id="GO:0016491">
    <property type="term" value="F:oxidoreductase activity"/>
    <property type="evidence" value="ECO:0007669"/>
    <property type="project" value="UniProtKB-KW"/>
</dbReference>
<keyword evidence="4" id="KW-0862">Zinc</keyword>
<evidence type="ECO:0000313" key="7">
    <source>
        <dbReference type="EMBL" id="GAG31762.1"/>
    </source>
</evidence>
<dbReference type="InterPro" id="IPR036291">
    <property type="entry name" value="NAD(P)-bd_dom_sf"/>
</dbReference>
<dbReference type="PANTHER" id="PTHR43350:SF19">
    <property type="entry name" value="D-GULOSIDE 3-DEHYDROGENASE"/>
    <property type="match status" value="1"/>
</dbReference>
<dbReference type="Pfam" id="PF00107">
    <property type="entry name" value="ADH_zinc_N"/>
    <property type="match status" value="1"/>
</dbReference>
<evidence type="ECO:0000256" key="5">
    <source>
        <dbReference type="ARBA" id="ARBA00023002"/>
    </source>
</evidence>
<accession>X0X8K6</accession>
<evidence type="ECO:0000259" key="6">
    <source>
        <dbReference type="Pfam" id="PF00107"/>
    </source>
</evidence>